<dbReference type="PANTHER" id="PTHR33845:SF1">
    <property type="entry name" value="C2H2-TYPE DOMAIN-CONTAINING PROTEIN"/>
    <property type="match status" value="1"/>
</dbReference>
<evidence type="ECO:0008006" key="4">
    <source>
        <dbReference type="Google" id="ProtNLM"/>
    </source>
</evidence>
<dbReference type="PANTHER" id="PTHR33845">
    <property type="entry name" value="C2H2-TYPE DOMAIN-CONTAINING PROTEIN"/>
    <property type="match status" value="1"/>
</dbReference>
<evidence type="ECO:0000313" key="2">
    <source>
        <dbReference type="EMBL" id="GMT30746.1"/>
    </source>
</evidence>
<dbReference type="EMBL" id="BTSY01000005">
    <property type="protein sequence ID" value="GMT30746.1"/>
    <property type="molecule type" value="Genomic_DNA"/>
</dbReference>
<dbReference type="EMBL" id="BTSY01000005">
    <property type="protein sequence ID" value="GMT30734.1"/>
    <property type="molecule type" value="Genomic_DNA"/>
</dbReference>
<feature type="non-terminal residue" evidence="1">
    <location>
        <position position="1"/>
    </location>
</feature>
<keyword evidence="3" id="KW-1185">Reference proteome</keyword>
<accession>A0AAV5WJ49</accession>
<gene>
    <name evidence="1" type="ORF">PFISCL1PPCAC_22031</name>
    <name evidence="2" type="ORF">PFISCL1PPCAC_22043</name>
</gene>
<dbReference type="AlphaFoldDB" id="A0AAV5WJ49"/>
<comment type="caution">
    <text evidence="1">The sequence shown here is derived from an EMBL/GenBank/DDBJ whole genome shotgun (WGS) entry which is preliminary data.</text>
</comment>
<sequence length="344" mass="38834">LELKAHELRSKYTELQRQRIIKGLSEGEAMITFDYAQKQLSTSHVEDQKGYYAKTGMSWHIAHVLANVSGRFVEHSFVHIVETDTQDSQAVVSITEALLKELWTQGIHSVHIRSDNAAYYHCAPTLGSMPAMKGKTGVKVKSWSFSDAQNGKGSADRIAAQCKSKIRRYINSGGNVQNHTEMLWALDSHPHLAGISVYLVNITAPPTPPSLGTIHRVTDYSHFEFGDRKVRVWKYFGIGEGQVFDKLNNANLGVYKEKGRGGRFGSHETVLIDHHNIKHKHRAMFWHYNPHLIGKEESGYENVHIEEEVASPSAKTIEKKGLIFGCWCGARYIRYGNLLAHRAW</sequence>
<evidence type="ECO:0000313" key="1">
    <source>
        <dbReference type="EMBL" id="GMT30734.1"/>
    </source>
</evidence>
<dbReference type="Proteomes" id="UP001432322">
    <property type="component" value="Unassembled WGS sequence"/>
</dbReference>
<reference evidence="1" key="1">
    <citation type="submission" date="2023-10" db="EMBL/GenBank/DDBJ databases">
        <title>Genome assembly of Pristionchus species.</title>
        <authorList>
            <person name="Yoshida K."/>
            <person name="Sommer R.J."/>
        </authorList>
    </citation>
    <scope>NUCLEOTIDE SEQUENCE</scope>
    <source>
        <strain evidence="1">RS5133</strain>
    </source>
</reference>
<proteinExistence type="predicted"/>
<name>A0AAV5WJ49_9BILA</name>
<protein>
    <recommendedName>
        <fullName evidence="4">Transposase</fullName>
    </recommendedName>
</protein>
<evidence type="ECO:0000313" key="3">
    <source>
        <dbReference type="Proteomes" id="UP001432322"/>
    </source>
</evidence>
<organism evidence="1 3">
    <name type="scientific">Pristionchus fissidentatus</name>
    <dbReference type="NCBI Taxonomy" id="1538716"/>
    <lineage>
        <taxon>Eukaryota</taxon>
        <taxon>Metazoa</taxon>
        <taxon>Ecdysozoa</taxon>
        <taxon>Nematoda</taxon>
        <taxon>Chromadorea</taxon>
        <taxon>Rhabditida</taxon>
        <taxon>Rhabditina</taxon>
        <taxon>Diplogasteromorpha</taxon>
        <taxon>Diplogasteroidea</taxon>
        <taxon>Neodiplogasteridae</taxon>
        <taxon>Pristionchus</taxon>
    </lineage>
</organism>